<dbReference type="EMBL" id="MH606185">
    <property type="protein sequence ID" value="AXH71173.1"/>
    <property type="molecule type" value="Genomic_DNA"/>
</dbReference>
<protein>
    <submittedName>
        <fullName evidence="1">Uncharacterized protein</fullName>
    </submittedName>
</protein>
<reference evidence="1 2" key="1">
    <citation type="submission" date="2018-07" db="EMBL/GenBank/DDBJ databases">
        <title>Complete nucleotide sequence of Bacillus phage BSP38.</title>
        <authorList>
            <person name="Ghosh K."/>
            <person name="Kim K.-P."/>
        </authorList>
    </citation>
    <scope>NUCLEOTIDE SEQUENCE [LARGE SCALE GENOMIC DNA]</scope>
</reference>
<organism evidence="1 2">
    <name type="scientific">Bacillus phage BSP38</name>
    <dbReference type="NCBI Taxonomy" id="2283013"/>
    <lineage>
        <taxon>Viruses</taxon>
        <taxon>Duplodnaviria</taxon>
        <taxon>Heunggongvirae</taxon>
        <taxon>Uroviricota</taxon>
        <taxon>Caudoviricetes</taxon>
        <taxon>Herelleviridae</taxon>
        <taxon>Bastillevirinae</taxon>
        <taxon>Jeonjuvirus</taxon>
        <taxon>Jeonjuvirus BSP38</taxon>
    </lineage>
</organism>
<dbReference type="Proteomes" id="UP000260425">
    <property type="component" value="Segment"/>
</dbReference>
<keyword evidence="2" id="KW-1185">Reference proteome</keyword>
<evidence type="ECO:0000313" key="2">
    <source>
        <dbReference type="Proteomes" id="UP000260425"/>
    </source>
</evidence>
<name>A0A345MJZ1_BPBSP</name>
<proteinExistence type="predicted"/>
<accession>A0A345MJZ1</accession>
<sequence>MKMLKLSELPDDTELGVDGSGIVQTVAEIKWGIQKYGEPYHLEGDWYTIKRKKWRPDATRMLEGYIYDELEDMYDDWDERAWDCLPDEVVSKIQGILNEAFKGDYATAYWTYEQPVDIDIYPHQKG</sequence>
<evidence type="ECO:0000313" key="1">
    <source>
        <dbReference type="EMBL" id="AXH71173.1"/>
    </source>
</evidence>
<organismHost>
    <name type="scientific">Bacillus subtilis</name>
    <dbReference type="NCBI Taxonomy" id="1423"/>
</organismHost>
<gene>
    <name evidence="1" type="ORF">BSP38_131</name>
</gene>